<feature type="signal peptide" evidence="8">
    <location>
        <begin position="1"/>
        <end position="29"/>
    </location>
</feature>
<evidence type="ECO:0000259" key="9">
    <source>
        <dbReference type="Pfam" id="PF07715"/>
    </source>
</evidence>
<comment type="caution">
    <text evidence="10">The sequence shown here is derived from an EMBL/GenBank/DDBJ whole genome shotgun (WGS) entry which is preliminary data.</text>
</comment>
<keyword evidence="11" id="KW-1185">Reference proteome</keyword>
<dbReference type="RefSeq" id="WP_185978371.1">
    <property type="nucleotide sequence ID" value="NZ_JACBGI020000013.1"/>
</dbReference>
<protein>
    <submittedName>
        <fullName evidence="10">TonB-dependent receptor plug domain-containing protein</fullName>
    </submittedName>
</protein>
<dbReference type="InterPro" id="IPR036942">
    <property type="entry name" value="Beta-barrel_TonB_sf"/>
</dbReference>
<proteinExistence type="predicted"/>
<dbReference type="InterPro" id="IPR012910">
    <property type="entry name" value="Plug_dom"/>
</dbReference>
<dbReference type="InterPro" id="IPR037066">
    <property type="entry name" value="Plug_dom_sf"/>
</dbReference>
<evidence type="ECO:0000256" key="8">
    <source>
        <dbReference type="SAM" id="SignalP"/>
    </source>
</evidence>
<dbReference type="SUPFAM" id="SSF56935">
    <property type="entry name" value="Porins"/>
    <property type="match status" value="1"/>
</dbReference>
<evidence type="ECO:0000256" key="4">
    <source>
        <dbReference type="ARBA" id="ARBA00022692"/>
    </source>
</evidence>
<dbReference type="PANTHER" id="PTHR30069:SF29">
    <property type="entry name" value="HEMOGLOBIN AND HEMOGLOBIN-HAPTOGLOBIN-BINDING PROTEIN 1-RELATED"/>
    <property type="match status" value="1"/>
</dbReference>
<dbReference type="EMBL" id="JACBGI020000013">
    <property type="protein sequence ID" value="MBF6058229.1"/>
    <property type="molecule type" value="Genomic_DNA"/>
</dbReference>
<keyword evidence="3" id="KW-1134">Transmembrane beta strand</keyword>
<evidence type="ECO:0000313" key="10">
    <source>
        <dbReference type="EMBL" id="MBF6058229.1"/>
    </source>
</evidence>
<comment type="subcellular location">
    <subcellularLocation>
        <location evidence="1">Cell outer membrane</location>
        <topology evidence="1">Multi-pass membrane protein</topology>
    </subcellularLocation>
</comment>
<evidence type="ECO:0000256" key="1">
    <source>
        <dbReference type="ARBA" id="ARBA00004571"/>
    </source>
</evidence>
<dbReference type="Pfam" id="PF07715">
    <property type="entry name" value="Plug"/>
    <property type="match status" value="1"/>
</dbReference>
<reference evidence="10 11" key="1">
    <citation type="submission" date="2020-11" db="EMBL/GenBank/DDBJ databases">
        <title>Sulfur oxidizing isolate from Hospital Hole Sinkhole.</title>
        <authorList>
            <person name="Scott K.M."/>
        </authorList>
    </citation>
    <scope>NUCLEOTIDE SEQUENCE [LARGE SCALE GENOMIC DNA]</scope>
    <source>
        <strain evidence="10 11">HH1</strain>
    </source>
</reference>
<organism evidence="10 11">
    <name type="scientific">Thiomicrorhabdus heinhorstiae</name>
    <dbReference type="NCBI Taxonomy" id="2748010"/>
    <lineage>
        <taxon>Bacteria</taxon>
        <taxon>Pseudomonadati</taxon>
        <taxon>Pseudomonadota</taxon>
        <taxon>Gammaproteobacteria</taxon>
        <taxon>Thiotrichales</taxon>
        <taxon>Piscirickettsiaceae</taxon>
        <taxon>Thiomicrorhabdus</taxon>
    </lineage>
</organism>
<feature type="chain" id="PRO_5046896453" evidence="8">
    <location>
        <begin position="30"/>
        <end position="650"/>
    </location>
</feature>
<evidence type="ECO:0000313" key="11">
    <source>
        <dbReference type="Proteomes" id="UP001193680"/>
    </source>
</evidence>
<keyword evidence="10" id="KW-0675">Receptor</keyword>
<feature type="domain" description="TonB-dependent receptor plug" evidence="9">
    <location>
        <begin position="55"/>
        <end position="148"/>
    </location>
</feature>
<name>A0ABS0BZ19_9GAMM</name>
<evidence type="ECO:0000256" key="3">
    <source>
        <dbReference type="ARBA" id="ARBA00022452"/>
    </source>
</evidence>
<dbReference type="InterPro" id="IPR039426">
    <property type="entry name" value="TonB-dep_rcpt-like"/>
</dbReference>
<evidence type="ECO:0000256" key="2">
    <source>
        <dbReference type="ARBA" id="ARBA00022448"/>
    </source>
</evidence>
<sequence>MHKIYTHSTLTSLATLGVSCALLSLPAIAAERLDAVEVLPERGIQTDDVYSQPKSFTNNSQTFQREDFQALPINNAYEMLDYATGAFIQTQGRKSPYFASIRAGSNLGIIIDGAYLPPPAASKVLMQLPVTAIESMTIVRDASALNLGPLTSIIGPMTSSRTEGFVVIKTLSATHKPKTELHARLANFGQAGANATGALQLNENLYARAVLGTERKDGPAGYENGYQQTAGLWKLEGIHEKFDWQINFFHADGSRELQRGLDTSGVSDARWEYDPLQIRMINSQAGFYWDEHNTTAVRFSYSESDADLQKKSYQNPAADSEEATRERFSNLDISHAWKQAGNTLRLGYNFMFYHNPTGMLYYPGYERKEHIHSVYLQDEYRHDNFSVDFGFRNDRRHIDKGYEQIGTQKKIIEDVALDDLLTAALGATYNPTPADLLSFRSLYTEQQPIGVYSQNSAQLPKEKRLRGELGWSHVWHQLFRTTLTAFIENLDDGAYVSGQIVDPQDPASYINIYDADSWQNRGLELEIKGRQGAYGYELGLSRVDPEETPSGVVNVPENLVRARLYYQTAKWQFNLGIRSMSEYLSANKAGTGMAGDFVSYDASIGHTFKISGNRHQINLFAKNLSDEKYETVYGFPSEGTNIGVDYRVQF</sequence>
<keyword evidence="7" id="KW-0998">Cell outer membrane</keyword>
<accession>A0ABS0BZ19</accession>
<keyword evidence="2" id="KW-0813">Transport</keyword>
<dbReference type="PANTHER" id="PTHR30069">
    <property type="entry name" value="TONB-DEPENDENT OUTER MEMBRANE RECEPTOR"/>
    <property type="match status" value="1"/>
</dbReference>
<dbReference type="Gene3D" id="2.170.130.10">
    <property type="entry name" value="TonB-dependent receptor, plug domain"/>
    <property type="match status" value="1"/>
</dbReference>
<evidence type="ECO:0000256" key="7">
    <source>
        <dbReference type="ARBA" id="ARBA00023237"/>
    </source>
</evidence>
<gene>
    <name evidence="10" type="ORF">H8792_007735</name>
</gene>
<keyword evidence="5 8" id="KW-0732">Signal</keyword>
<dbReference type="PROSITE" id="PS51257">
    <property type="entry name" value="PROKAR_LIPOPROTEIN"/>
    <property type="match status" value="1"/>
</dbReference>
<evidence type="ECO:0000256" key="6">
    <source>
        <dbReference type="ARBA" id="ARBA00023136"/>
    </source>
</evidence>
<keyword evidence="6" id="KW-0472">Membrane</keyword>
<dbReference type="Proteomes" id="UP001193680">
    <property type="component" value="Unassembled WGS sequence"/>
</dbReference>
<evidence type="ECO:0000256" key="5">
    <source>
        <dbReference type="ARBA" id="ARBA00022729"/>
    </source>
</evidence>
<dbReference type="Gene3D" id="2.40.170.20">
    <property type="entry name" value="TonB-dependent receptor, beta-barrel domain"/>
    <property type="match status" value="1"/>
</dbReference>
<keyword evidence="4" id="KW-0812">Transmembrane</keyword>